<dbReference type="AlphaFoldDB" id="A0A7C3CA20"/>
<dbReference type="Gene3D" id="1.20.1290.10">
    <property type="entry name" value="AhpD-like"/>
    <property type="match status" value="1"/>
</dbReference>
<comment type="caution">
    <text evidence="1">The sequence shown here is derived from an EMBL/GenBank/DDBJ whole genome shotgun (WGS) entry which is preliminary data.</text>
</comment>
<evidence type="ECO:0000313" key="1">
    <source>
        <dbReference type="EMBL" id="HFB55466.1"/>
    </source>
</evidence>
<dbReference type="Proteomes" id="UP000886042">
    <property type="component" value="Unassembled WGS sequence"/>
</dbReference>
<keyword evidence="1" id="KW-0560">Oxidoreductase</keyword>
<protein>
    <submittedName>
        <fullName evidence="1">Peroxidase</fullName>
    </submittedName>
</protein>
<dbReference type="EMBL" id="DRMN01000392">
    <property type="protein sequence ID" value="HFB55466.1"/>
    <property type="molecule type" value="Genomic_DNA"/>
</dbReference>
<dbReference type="NCBIfam" id="TIGR01926">
    <property type="entry name" value="peroxid_rel"/>
    <property type="match status" value="1"/>
</dbReference>
<proteinExistence type="predicted"/>
<keyword evidence="1" id="KW-0575">Peroxidase</keyword>
<dbReference type="InterPro" id="IPR029032">
    <property type="entry name" value="AhpD-like"/>
</dbReference>
<gene>
    <name evidence="1" type="ORF">ENJ46_06030</name>
</gene>
<dbReference type="PANTHER" id="PTHR35446">
    <property type="entry name" value="SI:CH211-175M2.5"/>
    <property type="match status" value="1"/>
</dbReference>
<dbReference type="PANTHER" id="PTHR35446:SF2">
    <property type="entry name" value="CARBOXYMUCONOLACTONE DECARBOXYLASE-LIKE DOMAIN-CONTAINING PROTEIN"/>
    <property type="match status" value="1"/>
</dbReference>
<organism evidence="1">
    <name type="scientific">Hellea balneolensis</name>
    <dbReference type="NCBI Taxonomy" id="287478"/>
    <lineage>
        <taxon>Bacteria</taxon>
        <taxon>Pseudomonadati</taxon>
        <taxon>Pseudomonadota</taxon>
        <taxon>Alphaproteobacteria</taxon>
        <taxon>Maricaulales</taxon>
        <taxon>Robiginitomaculaceae</taxon>
        <taxon>Hellea</taxon>
    </lineage>
</organism>
<sequence length="187" mass="20926">MSLFPNLPKNPHLGAVFQAFPEQVRPLLEYHDLLLRAPGPLTIAQRELIATYVSGLNACTFCFGAHKIYAKVFGVEESLIDAMMDDLDTAPLDEKMKPLLSYVKKLNNLPTQLREADAKAVYDAGWSERALYDAVQICALFNFMNRIIEGTGVTFDYAAEPPSDADIEARKTRSYMDYGRELGIVDD</sequence>
<name>A0A7C3CA20_9PROT</name>
<reference evidence="1" key="1">
    <citation type="journal article" date="2020" name="mSystems">
        <title>Genome- and Community-Level Interaction Insights into Carbon Utilization and Element Cycling Functions of Hydrothermarchaeota in Hydrothermal Sediment.</title>
        <authorList>
            <person name="Zhou Z."/>
            <person name="Liu Y."/>
            <person name="Xu W."/>
            <person name="Pan J."/>
            <person name="Luo Z.H."/>
            <person name="Li M."/>
        </authorList>
    </citation>
    <scope>NUCLEOTIDE SEQUENCE [LARGE SCALE GENOMIC DNA]</scope>
    <source>
        <strain evidence="1">HyVt-489</strain>
    </source>
</reference>
<dbReference type="InterPro" id="IPR010195">
    <property type="entry name" value="Uncharacterised_peroxidase-rel"/>
</dbReference>
<dbReference type="SUPFAM" id="SSF69118">
    <property type="entry name" value="AhpD-like"/>
    <property type="match status" value="1"/>
</dbReference>
<dbReference type="GO" id="GO:0004601">
    <property type="term" value="F:peroxidase activity"/>
    <property type="evidence" value="ECO:0007669"/>
    <property type="project" value="UniProtKB-KW"/>
</dbReference>
<accession>A0A7C3CA20</accession>